<accession>A0A917RME6</accession>
<evidence type="ECO:0000313" key="2">
    <source>
        <dbReference type="Proteomes" id="UP000645217"/>
    </source>
</evidence>
<dbReference type="EMBL" id="BMNT01000049">
    <property type="protein sequence ID" value="GGL14519.1"/>
    <property type="molecule type" value="Genomic_DNA"/>
</dbReference>
<sequence length="201" mass="22309">MQDPTRFSDSENWFGGFYELAIKIGDTSDERLQVALSALWRAAAIEGCYGRNDLEPNEQDEVPCTVSALAEFGHLRGTVTLPTGQRVVCGCLAIREDDGADWLDFYLPMGALERVDERIGGFPFDESSGEASLTWRHSVDNWLASIGTSIFHEVQFRLGLIGFETYGDVEACQLNGAAPEERWMGYLMPTDGGLRFDPANR</sequence>
<dbReference type="Proteomes" id="UP000645217">
    <property type="component" value="Unassembled WGS sequence"/>
</dbReference>
<keyword evidence="2" id="KW-1185">Reference proteome</keyword>
<dbReference type="AlphaFoldDB" id="A0A917RME6"/>
<proteinExistence type="predicted"/>
<reference evidence="1" key="2">
    <citation type="submission" date="2020-09" db="EMBL/GenBank/DDBJ databases">
        <authorList>
            <person name="Sun Q."/>
            <person name="Ohkuma M."/>
        </authorList>
    </citation>
    <scope>NUCLEOTIDE SEQUENCE</scope>
    <source>
        <strain evidence="1">JCM 13064</strain>
    </source>
</reference>
<organism evidence="1 2">
    <name type="scientific">Sphaerisporangium melleum</name>
    <dbReference type="NCBI Taxonomy" id="321316"/>
    <lineage>
        <taxon>Bacteria</taxon>
        <taxon>Bacillati</taxon>
        <taxon>Actinomycetota</taxon>
        <taxon>Actinomycetes</taxon>
        <taxon>Streptosporangiales</taxon>
        <taxon>Streptosporangiaceae</taxon>
        <taxon>Sphaerisporangium</taxon>
    </lineage>
</organism>
<name>A0A917RME6_9ACTN</name>
<comment type="caution">
    <text evidence="1">The sequence shown here is derived from an EMBL/GenBank/DDBJ whole genome shotgun (WGS) entry which is preliminary data.</text>
</comment>
<evidence type="ECO:0000313" key="1">
    <source>
        <dbReference type="EMBL" id="GGL14519.1"/>
    </source>
</evidence>
<protein>
    <submittedName>
        <fullName evidence="1">Uncharacterized protein</fullName>
    </submittedName>
</protein>
<dbReference type="RefSeq" id="WP_203968072.1">
    <property type="nucleotide sequence ID" value="NZ_BMNT01000049.1"/>
</dbReference>
<reference evidence="1" key="1">
    <citation type="journal article" date="2014" name="Int. J. Syst. Evol. Microbiol.">
        <title>Complete genome sequence of Corynebacterium casei LMG S-19264T (=DSM 44701T), isolated from a smear-ripened cheese.</title>
        <authorList>
            <consortium name="US DOE Joint Genome Institute (JGI-PGF)"/>
            <person name="Walter F."/>
            <person name="Albersmeier A."/>
            <person name="Kalinowski J."/>
            <person name="Ruckert C."/>
        </authorList>
    </citation>
    <scope>NUCLEOTIDE SEQUENCE</scope>
    <source>
        <strain evidence="1">JCM 13064</strain>
    </source>
</reference>
<gene>
    <name evidence="1" type="ORF">GCM10007964_65640</name>
</gene>